<keyword evidence="4 5" id="KW-0472">Membrane</keyword>
<dbReference type="OrthoDB" id="10062876at2759"/>
<feature type="transmembrane region" description="Helical" evidence="5">
    <location>
        <begin position="428"/>
        <end position="446"/>
    </location>
</feature>
<feature type="transmembrane region" description="Helical" evidence="5">
    <location>
        <begin position="189"/>
        <end position="208"/>
    </location>
</feature>
<protein>
    <recommendedName>
        <fullName evidence="8">Amino acid permease/ SLC12A domain-containing protein</fullName>
    </recommendedName>
</protein>
<dbReference type="Proteomes" id="UP000244073">
    <property type="component" value="Unassembled WGS sequence"/>
</dbReference>
<feature type="transmembrane region" description="Helical" evidence="5">
    <location>
        <begin position="480"/>
        <end position="500"/>
    </location>
</feature>
<dbReference type="GO" id="GO:0015179">
    <property type="term" value="F:L-amino acid transmembrane transporter activity"/>
    <property type="evidence" value="ECO:0007669"/>
    <property type="project" value="TreeGrafter"/>
</dbReference>
<evidence type="ECO:0000256" key="2">
    <source>
        <dbReference type="ARBA" id="ARBA00022692"/>
    </source>
</evidence>
<feature type="transmembrane region" description="Helical" evidence="5">
    <location>
        <begin position="39"/>
        <end position="59"/>
    </location>
</feature>
<reference evidence="6 7" key="1">
    <citation type="journal article" date="2018" name="Proc. Natl. Acad. Sci. U.S.A.">
        <title>Linking secondary metabolites to gene clusters through genome sequencing of six diverse Aspergillus species.</title>
        <authorList>
            <person name="Kaerboelling I."/>
            <person name="Vesth T.C."/>
            <person name="Frisvad J.C."/>
            <person name="Nybo J.L."/>
            <person name="Theobald S."/>
            <person name="Kuo A."/>
            <person name="Bowyer P."/>
            <person name="Matsuda Y."/>
            <person name="Mondo S."/>
            <person name="Lyhne E.K."/>
            <person name="Kogle M.E."/>
            <person name="Clum A."/>
            <person name="Lipzen A."/>
            <person name="Salamov A."/>
            <person name="Ngan C.Y."/>
            <person name="Daum C."/>
            <person name="Chiniquy J."/>
            <person name="Barry K."/>
            <person name="LaButti K."/>
            <person name="Haridas S."/>
            <person name="Simmons B.A."/>
            <person name="Magnuson J.K."/>
            <person name="Mortensen U.H."/>
            <person name="Larsen T.O."/>
            <person name="Grigoriev I.V."/>
            <person name="Baker S.E."/>
            <person name="Andersen M.R."/>
        </authorList>
    </citation>
    <scope>NUCLEOTIDE SEQUENCE [LARGE SCALE GENOMIC DNA]</scope>
    <source>
        <strain evidence="6 7">IBT 24754</strain>
    </source>
</reference>
<proteinExistence type="predicted"/>
<dbReference type="Pfam" id="PF13520">
    <property type="entry name" value="AA_permease_2"/>
    <property type="match status" value="1"/>
</dbReference>
<evidence type="ECO:0000313" key="6">
    <source>
        <dbReference type="EMBL" id="PTU20450.1"/>
    </source>
</evidence>
<dbReference type="GO" id="GO:0016020">
    <property type="term" value="C:membrane"/>
    <property type="evidence" value="ECO:0007669"/>
    <property type="project" value="UniProtKB-SubCell"/>
</dbReference>
<feature type="transmembrane region" description="Helical" evidence="5">
    <location>
        <begin position="458"/>
        <end position="474"/>
    </location>
</feature>
<dbReference type="FunFam" id="1.20.1740.10:FF:000042">
    <property type="entry name" value="Similar to amino acid transporter"/>
    <property type="match status" value="1"/>
</dbReference>
<keyword evidence="3 5" id="KW-1133">Transmembrane helix</keyword>
<evidence type="ECO:0000256" key="1">
    <source>
        <dbReference type="ARBA" id="ARBA00004141"/>
    </source>
</evidence>
<organism evidence="6 7">
    <name type="scientific">Aspergillus ochraceoroseus IBT 24754</name>
    <dbReference type="NCBI Taxonomy" id="1392256"/>
    <lineage>
        <taxon>Eukaryota</taxon>
        <taxon>Fungi</taxon>
        <taxon>Dikarya</taxon>
        <taxon>Ascomycota</taxon>
        <taxon>Pezizomycotina</taxon>
        <taxon>Eurotiomycetes</taxon>
        <taxon>Eurotiomycetidae</taxon>
        <taxon>Eurotiales</taxon>
        <taxon>Aspergillaceae</taxon>
        <taxon>Aspergillus</taxon>
        <taxon>Aspergillus subgen. Nidulantes</taxon>
    </lineage>
</organism>
<feature type="transmembrane region" description="Helical" evidence="5">
    <location>
        <begin position="398"/>
        <end position="416"/>
    </location>
</feature>
<dbReference type="VEuPathDB" id="FungiDB:P175DRAFT_0517382"/>
<dbReference type="InterPro" id="IPR002293">
    <property type="entry name" value="AA/rel_permease1"/>
</dbReference>
<comment type="caution">
    <text evidence="6">The sequence shown here is derived from an EMBL/GenBank/DDBJ whole genome shotgun (WGS) entry which is preliminary data.</text>
</comment>
<feature type="transmembrane region" description="Helical" evidence="5">
    <location>
        <begin position="328"/>
        <end position="350"/>
    </location>
</feature>
<evidence type="ECO:0000256" key="5">
    <source>
        <dbReference type="SAM" id="Phobius"/>
    </source>
</evidence>
<keyword evidence="2 5" id="KW-0812">Transmembrane</keyword>
<dbReference type="PANTHER" id="PTHR11785:SF402">
    <property type="entry name" value="AMINO ACID TRANSPORTER (EUROFUNG)"/>
    <property type="match status" value="1"/>
</dbReference>
<dbReference type="EMBL" id="MSFN02000005">
    <property type="protein sequence ID" value="PTU20450.1"/>
    <property type="molecule type" value="Genomic_DNA"/>
</dbReference>
<sequence length="509" mass="55125">MSNYAQDSENSIHTPLLPDQQTNPAQQNAFARNLGAAEAFGVVVSVVIGSGIFTSTGAIDANVPSPGAALIVWLAGGILAWTGASTMAELGTTIPGQGGVQPYLQYIFGDIVGFLAAWTWILAIMPATLAIISIVFIESIYSALGVTDQAQRIDHKLLSILVLIFANVANCISTRVSTRLNRFFVATKFVSVLGIVSAAAIVMIIHLLNREGHTGSKDWYSRPWFGFRDTQATDGREIKWSEIPLWELLGHYSTALYGALWAYSGWDKAIYITDELSAPARQLPLAINSAVPIIILCFIIANAAYYVLLPWDVIPSTDSVAVTAMERLLGPGFGIVAAFLFCLVVAGSLLGNSFVAGRMVVAAAHQDWLPSFLGFIGHVRASARPFNHPAAERSISDAPLNAIILSTLLPIFYILLGNFRALLTFNGLGEYSFFCLTVLGAILLRFREPHRERPYKPFLLVPVVFALASGFVVIRGAAFAPFQACILLVLWLLGVAVYHLRKKIKARSA</sequence>
<evidence type="ECO:0000256" key="4">
    <source>
        <dbReference type="ARBA" id="ARBA00023136"/>
    </source>
</evidence>
<accession>A0A2T5LVY5</accession>
<feature type="transmembrane region" description="Helical" evidence="5">
    <location>
        <begin position="71"/>
        <end position="91"/>
    </location>
</feature>
<dbReference type="RefSeq" id="XP_040751842.1">
    <property type="nucleotide sequence ID" value="XM_040898976.1"/>
</dbReference>
<dbReference type="GeneID" id="63815858"/>
<dbReference type="InterPro" id="IPR050598">
    <property type="entry name" value="AminoAcid_Transporter"/>
</dbReference>
<evidence type="ECO:0000313" key="7">
    <source>
        <dbReference type="Proteomes" id="UP000244073"/>
    </source>
</evidence>
<gene>
    <name evidence="6" type="ORF">P175DRAFT_0517382</name>
</gene>
<dbReference type="PANTHER" id="PTHR11785">
    <property type="entry name" value="AMINO ACID TRANSPORTER"/>
    <property type="match status" value="1"/>
</dbReference>
<dbReference type="Gene3D" id="1.20.1740.10">
    <property type="entry name" value="Amino acid/polyamine transporter I"/>
    <property type="match status" value="1"/>
</dbReference>
<dbReference type="PIRSF" id="PIRSF006060">
    <property type="entry name" value="AA_transporter"/>
    <property type="match status" value="1"/>
</dbReference>
<feature type="transmembrane region" description="Helical" evidence="5">
    <location>
        <begin position="285"/>
        <end position="308"/>
    </location>
</feature>
<name>A0A2T5LVY5_9EURO</name>
<comment type="subcellular location">
    <subcellularLocation>
        <location evidence="1">Membrane</location>
        <topology evidence="1">Multi-pass membrane protein</topology>
    </subcellularLocation>
</comment>
<evidence type="ECO:0008006" key="8">
    <source>
        <dbReference type="Google" id="ProtNLM"/>
    </source>
</evidence>
<evidence type="ECO:0000256" key="3">
    <source>
        <dbReference type="ARBA" id="ARBA00022989"/>
    </source>
</evidence>
<feature type="transmembrane region" description="Helical" evidence="5">
    <location>
        <begin position="158"/>
        <end position="177"/>
    </location>
</feature>
<dbReference type="AlphaFoldDB" id="A0A2T5LVY5"/>